<feature type="transmembrane region" description="Helical" evidence="1">
    <location>
        <begin position="34"/>
        <end position="52"/>
    </location>
</feature>
<dbReference type="EMBL" id="CADDTS010000040">
    <property type="protein sequence ID" value="CAB1218990.1"/>
    <property type="molecule type" value="Genomic_DNA"/>
</dbReference>
<keyword evidence="1" id="KW-1133">Transmembrane helix</keyword>
<accession>A0A811GKI7</accession>
<sequence>MKHDVLPAVLLTLITITLPSYTFAQSPEGTYIIMGGGLLLVFTLAIYVFYEIRKSIQLHINKPTK</sequence>
<evidence type="ECO:0000256" key="1">
    <source>
        <dbReference type="SAM" id="Phobius"/>
    </source>
</evidence>
<evidence type="ECO:0000313" key="3">
    <source>
        <dbReference type="Proteomes" id="UP000489961"/>
    </source>
</evidence>
<evidence type="ECO:0000313" key="2">
    <source>
        <dbReference type="EMBL" id="CAB1218990.1"/>
    </source>
</evidence>
<name>A0A811GKI7_9GAMM</name>
<gene>
    <name evidence="2" type="ORF">SFB21_2338</name>
</gene>
<keyword evidence="1" id="KW-0472">Membrane</keyword>
<reference evidence="2 3" key="1">
    <citation type="submission" date="2020-02" db="EMBL/GenBank/DDBJ databases">
        <authorList>
            <person name="Chaudhuri R."/>
        </authorList>
    </citation>
    <scope>NUCLEOTIDE SEQUENCE [LARGE SCALE GENOMIC DNA]</scope>
    <source>
        <strain evidence="2">SFB21</strain>
    </source>
</reference>
<proteinExistence type="predicted"/>
<dbReference type="AlphaFoldDB" id="A0A811GKI7"/>
<protein>
    <submittedName>
        <fullName evidence="2">Uncharacterized protein</fullName>
    </submittedName>
</protein>
<dbReference type="Proteomes" id="UP000489961">
    <property type="component" value="Unassembled WGS sequence"/>
</dbReference>
<comment type="caution">
    <text evidence="2">The sequence shown here is derived from an EMBL/GenBank/DDBJ whole genome shotgun (WGS) entry which is preliminary data.</text>
</comment>
<organism evidence="2 3">
    <name type="scientific">Acinetobacter bouvetii</name>
    <dbReference type="NCBI Taxonomy" id="202951"/>
    <lineage>
        <taxon>Bacteria</taxon>
        <taxon>Pseudomonadati</taxon>
        <taxon>Pseudomonadota</taxon>
        <taxon>Gammaproteobacteria</taxon>
        <taxon>Moraxellales</taxon>
        <taxon>Moraxellaceae</taxon>
        <taxon>Acinetobacter</taxon>
    </lineage>
</organism>
<keyword evidence="1" id="KW-0812">Transmembrane</keyword>